<dbReference type="PATRIC" id="fig|1619001.3.peg.833"/>
<evidence type="ECO:0000313" key="2">
    <source>
        <dbReference type="Proteomes" id="UP000034705"/>
    </source>
</evidence>
<dbReference type="AlphaFoldDB" id="A0A0G1PHI9"/>
<dbReference type="Proteomes" id="UP000034705">
    <property type="component" value="Unassembled WGS sequence"/>
</dbReference>
<accession>A0A0G1PHI9</accession>
<name>A0A0G1PHI9_9BACT</name>
<sequence>MKNKEEIIMHYDGTTAYATGTSAVFLQTSDSSNMFSTPDRDPSQIAVKGREKDNMPKMVPWGTTNDLPKQIIEKAGTLAQMNANLWFNVLLSYGDGIKPVKIIGEGETKKIESYIGNAEVDRFFEENDMQLYLLEQMSDMHWFFNCFPEIIFNAEDGEKRKIVEIRSKEACFSRWSEMNKENGRIEWHYYFAYWGEKTPGDEYPCTATNVLDNYSPLRHLRELMKEDEKKAVKARRNRFIVPVNFPSPGRNYYQKPYWYAIFAGGLYDFAMKIIPFKDAIMKNQALINYIILLDPDYFKEIFRRESITADKEQKARIKKEYKDINDFIKGNENSGKSIITFQKKDPQGQPYPMIKIEVVKNEIKDGAYIEDSEEISNLIAYGMLTQPSLVGPSPGKNKTINGTEARELFIIKQALMKPFRDRILRPLYLIKSINKWPADLHFVIPNLELTTLDNNKTGSVTKVNDPTK</sequence>
<reference evidence="1 2" key="1">
    <citation type="journal article" date="2015" name="Nature">
        <title>rRNA introns, odd ribosomes, and small enigmatic genomes across a large radiation of phyla.</title>
        <authorList>
            <person name="Brown C.T."/>
            <person name="Hug L.A."/>
            <person name="Thomas B.C."/>
            <person name="Sharon I."/>
            <person name="Castelle C.J."/>
            <person name="Singh A."/>
            <person name="Wilkins M.J."/>
            <person name="Williams K.H."/>
            <person name="Banfield J.F."/>
        </authorList>
    </citation>
    <scope>NUCLEOTIDE SEQUENCE [LARGE SCALE GENOMIC DNA]</scope>
</reference>
<gene>
    <name evidence="1" type="ORF">UX45_C0021G0011</name>
</gene>
<comment type="caution">
    <text evidence="1">The sequence shown here is derived from an EMBL/GenBank/DDBJ whole genome shotgun (WGS) entry which is preliminary data.</text>
</comment>
<protein>
    <submittedName>
        <fullName evidence="1">Uncharacterized protein</fullName>
    </submittedName>
</protein>
<organism evidence="1 2">
    <name type="scientific">Candidatus Uhrbacteria bacterium GW2011_GWF2_46_218</name>
    <dbReference type="NCBI Taxonomy" id="1619001"/>
    <lineage>
        <taxon>Bacteria</taxon>
        <taxon>Candidatus Uhriibacteriota</taxon>
    </lineage>
</organism>
<dbReference type="EMBL" id="LCMG01000021">
    <property type="protein sequence ID" value="KKU32239.1"/>
    <property type="molecule type" value="Genomic_DNA"/>
</dbReference>
<proteinExistence type="predicted"/>
<evidence type="ECO:0000313" key="1">
    <source>
        <dbReference type="EMBL" id="KKU32239.1"/>
    </source>
</evidence>